<gene>
    <name evidence="4" type="ORF">A9404_09525</name>
</gene>
<evidence type="ECO:0000313" key="4">
    <source>
        <dbReference type="EMBL" id="ANJ67600.1"/>
    </source>
</evidence>
<keyword evidence="5" id="KW-1185">Reference proteome</keyword>
<evidence type="ECO:0000313" key="5">
    <source>
        <dbReference type="Proteomes" id="UP000078596"/>
    </source>
</evidence>
<dbReference type="EMBL" id="CP016027">
    <property type="protein sequence ID" value="ANJ67600.1"/>
    <property type="molecule type" value="Genomic_DNA"/>
</dbReference>
<sequence length="1194" mass="125447">MNRDRHPLRRPFTGLARRFVAAIAATIVATLLPVLPAVAAVTVDQQPLIIKKPLPPNIVLMLDDSGSMSWDFMPDICYLNGVDCSQGTINNDAMIDSSNNGVYYNPTITYTPPVKADGTAYPNAVSLVSAWLDGFNQAAGSVDLTNYNGSSDTGYVNYSAASTKTDTYRNVTYDQCVAYYKSTPNATGGNYNDNKKTCTITSTETSAFQYSVGPAAGPYVVHYVADTSCGSLSNCVLASDTSGTSAPSGVPAGQNIANWFAYYHTRILMAKSGLMNSFSTVDPTFRVGFGSINGQNTANIPSPTYSFSTSTNNSNKLAAVQPFGNGASGTQKAQFWTWLAGESPNYSTPLRGALNAVGSYYQTAQPWQTSTADTTELACRQSYTILTTDGFWNGSSPNVDNVDGTNGTTITGPNQQTYTYTAAAPYADTYANTLADVAMKYWSTDLRSTVANEVPTSTADPAFWQHMVTFTLGLGFTPVGISPAGTTVDQIFSWANGGAAISGFSWPQPASNSINNIADLAHAAVDGHGGFYSATSPQAFASGLQDALRRATERVGSGASLAANSTKLSTGTTTYQSIYHTGKWTGDLKAFTVDPNNGTIAATPNWSAGTNLSGLTQSTAASRTIYTYNPAGSTASAKYVPFSDPTKLSTAEVTALGGSTNAQAMINYLRGDPTYEQRNNGTYRNRTTALGDIVNSQPVYEGAPDPNRFVGQTFSGSSSYAAFASAQAGRTPVIFVAANDGMLHAFNASTGQETYAYIPGAVITNGLSTLANPNYGTTTPHQFFNDGELTIADAYFSSSWHTVLVGTTGRGSAKAVYALDVTDPTNIQFLWERSAGDGLTNSGDIGQITGKPIIAQTADGTWSVLLGNGYNSTTGMAALLKFDLQTGALTAYATDTNTNNGLAAPAVWMDNLGNGLSTTAYAGDLLGRVWSFDLTAANTGNLGTKLFTATDSSGNAQPITAGMLAGKNPTTGDIWLFFGTGEYLNSTDLNDKSTQTWYGLIAQSGTASIVSNLLSQGRSSLVQRSIIGEVAPTSTTLGARAFTQKPATSDMAGKSGWYIDLTSPLNGAEGERMVTPNQFQGSLLIGTSRIPQATDVCNPSGRGWIMALDPFTGTNPSSVFFDTTGDGKFDSSDTITINGKTYPAGGVGFNALPNNPIFVGNTMLVSFDNGSTSSIATAGSVGTLNRVSWREIVQ</sequence>
<proteinExistence type="predicted"/>
<dbReference type="STRING" id="1860122.A9404_09525"/>
<evidence type="ECO:0000256" key="1">
    <source>
        <dbReference type="ARBA" id="ARBA00022723"/>
    </source>
</evidence>
<dbReference type="Proteomes" id="UP000078596">
    <property type="component" value="Chromosome"/>
</dbReference>
<feature type="domain" description="PilY1 beta-propeller" evidence="3">
    <location>
        <begin position="690"/>
        <end position="1011"/>
    </location>
</feature>
<dbReference type="GO" id="GO:0046872">
    <property type="term" value="F:metal ion binding"/>
    <property type="evidence" value="ECO:0007669"/>
    <property type="project" value="UniProtKB-KW"/>
</dbReference>
<dbReference type="KEGG" id="haz:A9404_09525"/>
<dbReference type="RefSeq" id="WP_066100786.1">
    <property type="nucleotide sequence ID" value="NZ_CP016027.1"/>
</dbReference>
<evidence type="ECO:0000259" key="3">
    <source>
        <dbReference type="Pfam" id="PF05567"/>
    </source>
</evidence>
<dbReference type="OrthoDB" id="7156875at2"/>
<evidence type="ECO:0000256" key="2">
    <source>
        <dbReference type="ARBA" id="ARBA00022837"/>
    </source>
</evidence>
<reference evidence="4 5" key="1">
    <citation type="submission" date="2016-06" db="EMBL/GenBank/DDBJ databases">
        <title>Insight into the functional genes involving in sulfur oxidation in Pearl River water.</title>
        <authorList>
            <person name="Luo J."/>
            <person name="Tan X."/>
            <person name="Lin W."/>
        </authorList>
    </citation>
    <scope>NUCLEOTIDE SEQUENCE [LARGE SCALE GENOMIC DNA]</scope>
    <source>
        <strain evidence="4 5">LS2</strain>
    </source>
</reference>
<protein>
    <submittedName>
        <fullName evidence="4">Pilus assembly protein PilY</fullName>
    </submittedName>
</protein>
<keyword evidence="2" id="KW-0106">Calcium</keyword>
<keyword evidence="1" id="KW-0479">Metal-binding</keyword>
<accession>A0A191ZIA5</accession>
<organism evidence="4 5">
    <name type="scientific">Halothiobacillus diazotrophicus</name>
    <dbReference type="NCBI Taxonomy" id="1860122"/>
    <lineage>
        <taxon>Bacteria</taxon>
        <taxon>Pseudomonadati</taxon>
        <taxon>Pseudomonadota</taxon>
        <taxon>Gammaproteobacteria</taxon>
        <taxon>Chromatiales</taxon>
        <taxon>Halothiobacillaceae</taxon>
        <taxon>Halothiobacillus</taxon>
    </lineage>
</organism>
<dbReference type="Pfam" id="PF05567">
    <property type="entry name" value="T4P_PilY1"/>
    <property type="match status" value="1"/>
</dbReference>
<dbReference type="AlphaFoldDB" id="A0A191ZIA5"/>
<name>A0A191ZIA5_9GAMM</name>
<dbReference type="InterPro" id="IPR008707">
    <property type="entry name" value="B-propeller_PilY1"/>
</dbReference>